<name>A0A081PGW1_9SPHI</name>
<dbReference type="EMBL" id="JNFF01000055">
    <property type="protein sequence ID" value="KEQ29934.1"/>
    <property type="molecule type" value="Genomic_DNA"/>
</dbReference>
<dbReference type="Proteomes" id="UP000028007">
    <property type="component" value="Unassembled WGS sequence"/>
</dbReference>
<proteinExistence type="predicted"/>
<organism evidence="1 2">
    <name type="scientific">Pedobacter antarcticus 4BY</name>
    <dbReference type="NCBI Taxonomy" id="1358423"/>
    <lineage>
        <taxon>Bacteria</taxon>
        <taxon>Pseudomonadati</taxon>
        <taxon>Bacteroidota</taxon>
        <taxon>Sphingobacteriia</taxon>
        <taxon>Sphingobacteriales</taxon>
        <taxon>Sphingobacteriaceae</taxon>
        <taxon>Pedobacter</taxon>
    </lineage>
</organism>
<dbReference type="InterPro" id="IPR046508">
    <property type="entry name" value="DUF6686"/>
</dbReference>
<accession>A0A081PGW1</accession>
<reference evidence="1 2" key="1">
    <citation type="journal article" date="1992" name="Int. J. Syst. Bacteriol.">
        <title>Sphingobacterium antarcticus sp. nov. a Psychrotrophic Bacterium from the Soils of Schirmacher Oasis, Antarctica.</title>
        <authorList>
            <person name="Shivaji S."/>
            <person name="Ray M.K."/>
            <person name="Rao N.S."/>
            <person name="Saiserr L."/>
            <person name="Jagannadham M.V."/>
            <person name="Kumar G.S."/>
            <person name="Reddy G."/>
            <person name="Bhargava P.M."/>
        </authorList>
    </citation>
    <scope>NUCLEOTIDE SEQUENCE [LARGE SCALE GENOMIC DNA]</scope>
    <source>
        <strain evidence="1 2">4BY</strain>
    </source>
</reference>
<dbReference type="AlphaFoldDB" id="A0A081PGW1"/>
<dbReference type="eggNOG" id="ENOG50336NP">
    <property type="taxonomic scope" value="Bacteria"/>
</dbReference>
<sequence length="123" mass="14643">MLSLKIRLKEELMCKTIVLSTQEDSAVSHCPSCHVIYVWHKNLMLNFSEQDFMSFKSMLDEYRYCESGMPFPDQRERILLHTPHEDISFAFTQEELLQLLKLLDEALFMKEVYTLMRTEPGFR</sequence>
<evidence type="ECO:0000313" key="1">
    <source>
        <dbReference type="EMBL" id="KEQ29934.1"/>
    </source>
</evidence>
<protein>
    <submittedName>
        <fullName evidence="1">Uncharacterized protein</fullName>
    </submittedName>
</protein>
<dbReference type="Pfam" id="PF20391">
    <property type="entry name" value="DUF6686"/>
    <property type="match status" value="1"/>
</dbReference>
<comment type="caution">
    <text evidence="1">The sequence shown here is derived from an EMBL/GenBank/DDBJ whole genome shotgun (WGS) entry which is preliminary data.</text>
</comment>
<keyword evidence="2" id="KW-1185">Reference proteome</keyword>
<evidence type="ECO:0000313" key="2">
    <source>
        <dbReference type="Proteomes" id="UP000028007"/>
    </source>
</evidence>
<gene>
    <name evidence="1" type="ORF">N180_15755</name>
</gene>